<dbReference type="AlphaFoldDB" id="A0ABD3G6G6"/>
<evidence type="ECO:0000256" key="2">
    <source>
        <dbReference type="ARBA" id="ARBA00022737"/>
    </source>
</evidence>
<gene>
    <name evidence="4" type="ORF">V7S43_000665</name>
</gene>
<dbReference type="PANTHER" id="PTHR46093:SF18">
    <property type="entry name" value="FIBRONECTIN TYPE-III DOMAIN-CONTAINING PROTEIN"/>
    <property type="match status" value="1"/>
</dbReference>
<dbReference type="Pfam" id="PF24681">
    <property type="entry name" value="Kelch_KLHDC2_KLHL20_DRC7"/>
    <property type="match status" value="1"/>
</dbReference>
<dbReference type="Proteomes" id="UP001632037">
    <property type="component" value="Unassembled WGS sequence"/>
</dbReference>
<keyword evidence="1" id="KW-0880">Kelch repeat</keyword>
<keyword evidence="2" id="KW-0677">Repeat</keyword>
<sequence length="537" mass="60786">MSAPAPRVEGSVSDWLRERVDLCMKSKWVREKQRRQLEAHRQQQDNQEALPKEAEDSSITESSTKAAVDHDVEPEDVPEAPVEDSNDPLNILIGDVLRGYNVSVTCRGVLPAHGSDPLEAISIPCIREGNSLTLCPASEGSGQLVVFGGRVQRDTSMLLPRAVRSDPMQFERVRYTYSNSVHSFDLTSSTWTRRECSGVEPRERSDHSALFMAPQHLLVFGGRGRNGQVFRDFFALSLTLWHWTQLDTSATPYERYWHGWCIAFDSEQQWQQEPSIFLFGGKSDTLVYSNLHQLQTTRLKRLLGDEEEHERKFALDDVGETSAQRQMERKVSDVTRLLMKERERQRLPAWIVPNTVGNAPSARFGMQVVALENEQLAVIGGWRIPKNKTDAQRSRSLDVHILDLATLVWSTPRLSTLVSAQPYIPSERLLFECFYVHQTLVLFGGYTYASNGDTESFTACEDSSTMLYKLDVNRMIWRRQKFPVAGDDETAVDLPLAHSHCSTNAVFNNGQAFTCSSEAHSLQLQLTAFDIHTPKRP</sequence>
<accession>A0ABD3G6G6</accession>
<dbReference type="EMBL" id="JBIMZQ010000001">
    <property type="protein sequence ID" value="KAL3674733.1"/>
    <property type="molecule type" value="Genomic_DNA"/>
</dbReference>
<dbReference type="InterPro" id="IPR011043">
    <property type="entry name" value="Gal_Oxase/kelch_b-propeller"/>
</dbReference>
<dbReference type="Gene3D" id="2.120.10.80">
    <property type="entry name" value="Kelch-type beta propeller"/>
    <property type="match status" value="2"/>
</dbReference>
<dbReference type="SUPFAM" id="SSF50965">
    <property type="entry name" value="Galactose oxidase, central domain"/>
    <property type="match status" value="1"/>
</dbReference>
<feature type="compositionally biased region" description="Acidic residues" evidence="3">
    <location>
        <begin position="72"/>
        <end position="86"/>
    </location>
</feature>
<feature type="region of interest" description="Disordered" evidence="3">
    <location>
        <begin position="33"/>
        <end position="86"/>
    </location>
</feature>
<evidence type="ECO:0000256" key="1">
    <source>
        <dbReference type="ARBA" id="ARBA00022441"/>
    </source>
</evidence>
<keyword evidence="5" id="KW-1185">Reference proteome</keyword>
<feature type="compositionally biased region" description="Basic and acidic residues" evidence="3">
    <location>
        <begin position="33"/>
        <end position="43"/>
    </location>
</feature>
<evidence type="ECO:0000313" key="5">
    <source>
        <dbReference type="Proteomes" id="UP001632037"/>
    </source>
</evidence>
<dbReference type="PANTHER" id="PTHR46093">
    <property type="entry name" value="ACYL-COA-BINDING DOMAIN-CONTAINING PROTEIN 5"/>
    <property type="match status" value="1"/>
</dbReference>
<comment type="caution">
    <text evidence="4">The sequence shown here is derived from an EMBL/GenBank/DDBJ whole genome shotgun (WGS) entry which is preliminary data.</text>
</comment>
<evidence type="ECO:0000256" key="3">
    <source>
        <dbReference type="SAM" id="MobiDB-lite"/>
    </source>
</evidence>
<organism evidence="4 5">
    <name type="scientific">Phytophthora oleae</name>
    <dbReference type="NCBI Taxonomy" id="2107226"/>
    <lineage>
        <taxon>Eukaryota</taxon>
        <taxon>Sar</taxon>
        <taxon>Stramenopiles</taxon>
        <taxon>Oomycota</taxon>
        <taxon>Peronosporomycetes</taxon>
        <taxon>Peronosporales</taxon>
        <taxon>Peronosporaceae</taxon>
        <taxon>Phytophthora</taxon>
    </lineage>
</organism>
<proteinExistence type="predicted"/>
<evidence type="ECO:0000313" key="4">
    <source>
        <dbReference type="EMBL" id="KAL3674733.1"/>
    </source>
</evidence>
<reference evidence="4 5" key="1">
    <citation type="submission" date="2024-09" db="EMBL/GenBank/DDBJ databases">
        <title>Genome sequencing and assembly of Phytophthora oleae, isolate VK10A, causative agent of rot of olive drupes.</title>
        <authorList>
            <person name="Conti Taguali S."/>
            <person name="Riolo M."/>
            <person name="La Spada F."/>
            <person name="Cacciola S.O."/>
            <person name="Dionisio G."/>
        </authorList>
    </citation>
    <scope>NUCLEOTIDE SEQUENCE [LARGE SCALE GENOMIC DNA]</scope>
    <source>
        <strain evidence="4 5">VK10A</strain>
    </source>
</reference>
<dbReference type="InterPro" id="IPR015915">
    <property type="entry name" value="Kelch-typ_b-propeller"/>
</dbReference>
<protein>
    <submittedName>
        <fullName evidence="4">Uncharacterized protein</fullName>
    </submittedName>
</protein>
<name>A0ABD3G6G6_9STRA</name>